<dbReference type="PANTHER" id="PTHR42798:SF7">
    <property type="entry name" value="ALPHA-D-RIBOSE 1-METHYLPHOSPHONATE 5-TRIPHOSPHATE SYNTHASE SUBUNIT PHNL"/>
    <property type="match status" value="1"/>
</dbReference>
<evidence type="ECO:0000256" key="5">
    <source>
        <dbReference type="ARBA" id="ARBA00022970"/>
    </source>
</evidence>
<dbReference type="InterPro" id="IPR003593">
    <property type="entry name" value="AAA+_ATPase"/>
</dbReference>
<dbReference type="RefSeq" id="WP_172577848.1">
    <property type="nucleotide sequence ID" value="NZ_BLAP01000070.1"/>
</dbReference>
<dbReference type="InterPro" id="IPR027417">
    <property type="entry name" value="P-loop_NTPase"/>
</dbReference>
<dbReference type="AlphaFoldDB" id="A0A6F9Y7G0"/>
<dbReference type="PROSITE" id="PS50893">
    <property type="entry name" value="ABC_TRANSPORTER_2"/>
    <property type="match status" value="1"/>
</dbReference>
<dbReference type="InterPro" id="IPR017871">
    <property type="entry name" value="ABC_transporter-like_CS"/>
</dbReference>
<evidence type="ECO:0000313" key="7">
    <source>
        <dbReference type="EMBL" id="GET13504.1"/>
    </source>
</evidence>
<keyword evidence="3" id="KW-0547">Nucleotide-binding</keyword>
<dbReference type="SMART" id="SM00382">
    <property type="entry name" value="AAA"/>
    <property type="match status" value="1"/>
</dbReference>
<dbReference type="Proteomes" id="UP000494160">
    <property type="component" value="Unassembled WGS sequence"/>
</dbReference>
<gene>
    <name evidence="7" type="ORF">SN811_20040</name>
</gene>
<organism evidence="7">
    <name type="scientific">Ligilactobacillus agilis</name>
    <dbReference type="NCBI Taxonomy" id="1601"/>
    <lineage>
        <taxon>Bacteria</taxon>
        <taxon>Bacillati</taxon>
        <taxon>Bacillota</taxon>
        <taxon>Bacilli</taxon>
        <taxon>Lactobacillales</taxon>
        <taxon>Lactobacillaceae</taxon>
        <taxon>Ligilactobacillus</taxon>
    </lineage>
</organism>
<evidence type="ECO:0000256" key="4">
    <source>
        <dbReference type="ARBA" id="ARBA00022840"/>
    </source>
</evidence>
<evidence type="ECO:0000256" key="2">
    <source>
        <dbReference type="ARBA" id="ARBA00022448"/>
    </source>
</evidence>
<evidence type="ECO:0000256" key="1">
    <source>
        <dbReference type="ARBA" id="ARBA00005417"/>
    </source>
</evidence>
<dbReference type="PANTHER" id="PTHR42798">
    <property type="entry name" value="LIPOPROTEIN-RELEASING SYSTEM ATP-BINDING PROTEIN LOLD"/>
    <property type="match status" value="1"/>
</dbReference>
<dbReference type="GO" id="GO:0098796">
    <property type="term" value="C:membrane protein complex"/>
    <property type="evidence" value="ECO:0007669"/>
    <property type="project" value="UniProtKB-ARBA"/>
</dbReference>
<evidence type="ECO:0000256" key="3">
    <source>
        <dbReference type="ARBA" id="ARBA00022741"/>
    </source>
</evidence>
<comment type="similarity">
    <text evidence="1">Belongs to the ABC transporter superfamily.</text>
</comment>
<dbReference type="GO" id="GO:0005524">
    <property type="term" value="F:ATP binding"/>
    <property type="evidence" value="ECO:0007669"/>
    <property type="project" value="UniProtKB-KW"/>
</dbReference>
<feature type="domain" description="ABC transporter" evidence="6">
    <location>
        <begin position="4"/>
        <end position="243"/>
    </location>
</feature>
<dbReference type="GO" id="GO:0022857">
    <property type="term" value="F:transmembrane transporter activity"/>
    <property type="evidence" value="ECO:0007669"/>
    <property type="project" value="UniProtKB-ARBA"/>
</dbReference>
<comment type="caution">
    <text evidence="7">The sequence shown here is derived from an EMBL/GenBank/DDBJ whole genome shotgun (WGS) entry which is preliminary data.</text>
</comment>
<dbReference type="FunFam" id="3.40.50.300:FF:000032">
    <property type="entry name" value="Export ABC transporter ATP-binding protein"/>
    <property type="match status" value="1"/>
</dbReference>
<keyword evidence="5" id="KW-0029">Amino-acid transport</keyword>
<keyword evidence="2" id="KW-0813">Transport</keyword>
<dbReference type="GO" id="GO:0016887">
    <property type="term" value="F:ATP hydrolysis activity"/>
    <property type="evidence" value="ECO:0007669"/>
    <property type="project" value="InterPro"/>
</dbReference>
<protein>
    <submittedName>
        <fullName evidence="7">Antimicrobial peptide ABC transporter ATP-binding protein</fullName>
    </submittedName>
</protein>
<dbReference type="SUPFAM" id="SSF52540">
    <property type="entry name" value="P-loop containing nucleoside triphosphate hydrolases"/>
    <property type="match status" value="1"/>
</dbReference>
<sequence length="246" mass="27805">MAYIEVKHLIKTYETEEGIRNEALKDINFTVEEGEFISIMGESGSGKSTLLNMLACLDFPTGGTITINKRQLENIQDDEATEFRRRHIGFIFQNFNLLNIFDNKDNILMPVVISDENVKDYYKRLKELSKVVGMGEELNKYPYELSGGQCQRIAIARALIMNPDLILADEPTGQLDSKTSNRILDLLATINEENKTILMVTHSPNAASYANRVLFIKDGVIFNQISRGTDSKDEFLNKIIMAQATL</sequence>
<dbReference type="EMBL" id="BLAP01000070">
    <property type="protein sequence ID" value="GET13504.1"/>
    <property type="molecule type" value="Genomic_DNA"/>
</dbReference>
<name>A0A6F9Y7G0_9LACO</name>
<evidence type="ECO:0000259" key="6">
    <source>
        <dbReference type="PROSITE" id="PS50893"/>
    </source>
</evidence>
<dbReference type="Pfam" id="PF00005">
    <property type="entry name" value="ABC_tran"/>
    <property type="match status" value="1"/>
</dbReference>
<dbReference type="InterPro" id="IPR003439">
    <property type="entry name" value="ABC_transporter-like_ATP-bd"/>
</dbReference>
<accession>A0A6F9Y7G0</accession>
<dbReference type="CDD" id="cd03255">
    <property type="entry name" value="ABC_MJ0796_LolCDE_FtsE"/>
    <property type="match status" value="1"/>
</dbReference>
<reference evidence="7" key="1">
    <citation type="submission" date="2019-10" db="EMBL/GenBank/DDBJ databases">
        <title>Lactobacillus agilis SN811 Whole Genome Sequencing Project.</title>
        <authorList>
            <person name="Suzuki S."/>
            <person name="Endo A."/>
            <person name="Maeno S."/>
            <person name="Shiwa Y."/>
            <person name="Matsutani M."/>
            <person name="Kajikawa A."/>
        </authorList>
    </citation>
    <scope>NUCLEOTIDE SEQUENCE</scope>
    <source>
        <strain evidence="7">SN811</strain>
    </source>
</reference>
<dbReference type="InterPro" id="IPR017911">
    <property type="entry name" value="MacB-like_ATP-bd"/>
</dbReference>
<dbReference type="Gene3D" id="3.40.50.300">
    <property type="entry name" value="P-loop containing nucleotide triphosphate hydrolases"/>
    <property type="match status" value="1"/>
</dbReference>
<dbReference type="PROSITE" id="PS00211">
    <property type="entry name" value="ABC_TRANSPORTER_1"/>
    <property type="match status" value="1"/>
</dbReference>
<keyword evidence="4 7" id="KW-0067">ATP-binding</keyword>
<dbReference type="GO" id="GO:0006865">
    <property type="term" value="P:amino acid transport"/>
    <property type="evidence" value="ECO:0007669"/>
    <property type="project" value="UniProtKB-KW"/>
</dbReference>
<proteinExistence type="inferred from homology"/>